<dbReference type="AlphaFoldDB" id="A0A239P8L8"/>
<dbReference type="Proteomes" id="UP000198362">
    <property type="component" value="Unassembled WGS sequence"/>
</dbReference>
<evidence type="ECO:0000256" key="1">
    <source>
        <dbReference type="SAM" id="Phobius"/>
    </source>
</evidence>
<dbReference type="EMBL" id="FZPH01000015">
    <property type="protein sequence ID" value="SNT63325.1"/>
    <property type="molecule type" value="Genomic_DNA"/>
</dbReference>
<feature type="transmembrane region" description="Helical" evidence="1">
    <location>
        <begin position="418"/>
        <end position="438"/>
    </location>
</feature>
<sequence length="479" mass="50939">MDSGVLKAATFAVVTFVMGVIFTVWGLEGYLAHHGGIDGQVRVSTCDEVDPNEWSCEGTFVSDDGAVRIAGIDIMPIYVGPHPGDNTSPAAVSGPEGSTAWLASEGFPMLLVVGIVMFVGFVVSVIVLVRIASASAPAPVAPGVLLLATPVVATPVVLPPGSPRPNRVIWKVVAVGWLLPLAALTVAISEYNRFNAAQESRLVQTGDGVVTEVGDRVIGVTLTAPDGDTATVRVTPTNPTAYPEGTRIPYRFDPSDPGFALPLDESPFEALWVVERDSWSQFVFLLGIALAVVWTWRLGRWGTGMLRRGPEPGTARARVAAPAVGPGSLWLEIVDSAGTRWHQRVLWDRRLIETLAAGPAEPEFAVGLCRCLGFRRMYLVDVPGVGRLWPGSTARRRPPLMSTLRPFEPTAARPGGSVLRLALGVVLPIALIAAAIWYVADPTMAALAATLLVAFPLWRGAVPGRGLYLTSPEASSPRR</sequence>
<keyword evidence="1" id="KW-0812">Transmembrane</keyword>
<evidence type="ECO:0000313" key="2">
    <source>
        <dbReference type="EMBL" id="SNT63325.1"/>
    </source>
</evidence>
<dbReference type="OrthoDB" id="3327211at2"/>
<feature type="transmembrane region" description="Helical" evidence="1">
    <location>
        <begin position="138"/>
        <end position="157"/>
    </location>
</feature>
<name>A0A239P8L8_9ACTN</name>
<evidence type="ECO:0008006" key="4">
    <source>
        <dbReference type="Google" id="ProtNLM"/>
    </source>
</evidence>
<protein>
    <recommendedName>
        <fullName evidence="4">DUF3592 domain-containing protein</fullName>
    </recommendedName>
</protein>
<keyword evidence="1" id="KW-1133">Transmembrane helix</keyword>
<accession>A0A239P8L8</accession>
<gene>
    <name evidence="2" type="ORF">SAMN05421812_11558</name>
</gene>
<keyword evidence="3" id="KW-1185">Reference proteome</keyword>
<evidence type="ECO:0000313" key="3">
    <source>
        <dbReference type="Proteomes" id="UP000198362"/>
    </source>
</evidence>
<feature type="transmembrane region" description="Helical" evidence="1">
    <location>
        <begin position="444"/>
        <end position="462"/>
    </location>
</feature>
<reference evidence="2 3" key="1">
    <citation type="submission" date="2017-06" db="EMBL/GenBank/DDBJ databases">
        <authorList>
            <person name="Kim H.J."/>
            <person name="Triplett B.A."/>
        </authorList>
    </citation>
    <scope>NUCLEOTIDE SEQUENCE [LARGE SCALE GENOMIC DNA]</scope>
    <source>
        <strain evidence="2 3">CGMCC 4.5593</strain>
    </source>
</reference>
<proteinExistence type="predicted"/>
<feature type="transmembrane region" description="Helical" evidence="1">
    <location>
        <begin position="110"/>
        <end position="132"/>
    </location>
</feature>
<feature type="transmembrane region" description="Helical" evidence="1">
    <location>
        <begin position="169"/>
        <end position="188"/>
    </location>
</feature>
<organism evidence="2 3">
    <name type="scientific">Asanoa hainanensis</name>
    <dbReference type="NCBI Taxonomy" id="560556"/>
    <lineage>
        <taxon>Bacteria</taxon>
        <taxon>Bacillati</taxon>
        <taxon>Actinomycetota</taxon>
        <taxon>Actinomycetes</taxon>
        <taxon>Micromonosporales</taxon>
        <taxon>Micromonosporaceae</taxon>
        <taxon>Asanoa</taxon>
    </lineage>
</organism>
<keyword evidence="1" id="KW-0472">Membrane</keyword>
<dbReference type="RefSeq" id="WP_144022836.1">
    <property type="nucleotide sequence ID" value="NZ_FZPH01000015.1"/>
</dbReference>
<feature type="transmembrane region" description="Helical" evidence="1">
    <location>
        <begin position="6"/>
        <end position="27"/>
    </location>
</feature>